<evidence type="ECO:0000256" key="1">
    <source>
        <dbReference type="SAM" id="Phobius"/>
    </source>
</evidence>
<dbReference type="Proteomes" id="UP000006334">
    <property type="component" value="Unassembled WGS sequence"/>
</dbReference>
<keyword evidence="1" id="KW-0812">Transmembrane</keyword>
<proteinExistence type="predicted"/>
<protein>
    <recommendedName>
        <fullName evidence="4">Lipoprotein</fullName>
    </recommendedName>
</protein>
<feature type="transmembrane region" description="Helical" evidence="1">
    <location>
        <begin position="43"/>
        <end position="65"/>
    </location>
</feature>
<name>K6XWC3_9ALTE</name>
<organism evidence="2 3">
    <name type="scientific">Aliiglaciecola lipolytica E3</name>
    <dbReference type="NCBI Taxonomy" id="1127673"/>
    <lineage>
        <taxon>Bacteria</taxon>
        <taxon>Pseudomonadati</taxon>
        <taxon>Pseudomonadota</taxon>
        <taxon>Gammaproteobacteria</taxon>
        <taxon>Alteromonadales</taxon>
        <taxon>Alteromonadaceae</taxon>
        <taxon>Aliiglaciecola</taxon>
    </lineage>
</organism>
<feature type="transmembrane region" description="Helical" evidence="1">
    <location>
        <begin position="72"/>
        <end position="101"/>
    </location>
</feature>
<dbReference type="EMBL" id="BAEN01000065">
    <property type="protein sequence ID" value="GAC15951.1"/>
    <property type="molecule type" value="Genomic_DNA"/>
</dbReference>
<sequence length="109" mass="11861">MKNLILAILIAVLITYSCGIIVSEWFDFSIHLDQQTLGPMESIVGVTAIGAVMAVVGVIVAISVFGAIALGLFIALIAMLFAGLTVFWPMLLVIAFIVWLVRDKRHPQY</sequence>
<keyword evidence="3" id="KW-1185">Reference proteome</keyword>
<dbReference type="STRING" id="1127673.GLIP_3337"/>
<keyword evidence="1" id="KW-0472">Membrane</keyword>
<evidence type="ECO:0008006" key="4">
    <source>
        <dbReference type="Google" id="ProtNLM"/>
    </source>
</evidence>
<dbReference type="PROSITE" id="PS51257">
    <property type="entry name" value="PROKAR_LIPOPROTEIN"/>
    <property type="match status" value="1"/>
</dbReference>
<evidence type="ECO:0000313" key="2">
    <source>
        <dbReference type="EMBL" id="GAC15951.1"/>
    </source>
</evidence>
<dbReference type="eggNOG" id="ENOG5033GQ3">
    <property type="taxonomic scope" value="Bacteria"/>
</dbReference>
<accession>K6XWC3</accession>
<reference evidence="2 3" key="1">
    <citation type="journal article" date="2017" name="Antonie Van Leeuwenhoek">
        <title>Rhizobium rhizosphaerae sp. nov., a novel species isolated from rice rhizosphere.</title>
        <authorList>
            <person name="Zhao J.J."/>
            <person name="Zhang J."/>
            <person name="Zhang R.J."/>
            <person name="Zhang C.W."/>
            <person name="Yin H.Q."/>
            <person name="Zhang X.X."/>
        </authorList>
    </citation>
    <scope>NUCLEOTIDE SEQUENCE [LARGE SCALE GENOMIC DNA]</scope>
    <source>
        <strain evidence="2 3">E3</strain>
    </source>
</reference>
<dbReference type="AlphaFoldDB" id="K6XWC3"/>
<evidence type="ECO:0000313" key="3">
    <source>
        <dbReference type="Proteomes" id="UP000006334"/>
    </source>
</evidence>
<dbReference type="RefSeq" id="WP_008845755.1">
    <property type="nucleotide sequence ID" value="NZ_BAEN01000065.1"/>
</dbReference>
<gene>
    <name evidence="2" type="ORF">GLIP_3337</name>
</gene>
<keyword evidence="1" id="KW-1133">Transmembrane helix</keyword>
<comment type="caution">
    <text evidence="2">The sequence shown here is derived from an EMBL/GenBank/DDBJ whole genome shotgun (WGS) entry which is preliminary data.</text>
</comment>